<dbReference type="PANTHER" id="PTHR33116">
    <property type="entry name" value="REVERSE TRANSCRIPTASE ZINC-BINDING DOMAIN-CONTAINING PROTEIN-RELATED-RELATED"/>
    <property type="match status" value="1"/>
</dbReference>
<dbReference type="Pfam" id="PF13966">
    <property type="entry name" value="zf-RVT"/>
    <property type="match status" value="1"/>
</dbReference>
<name>A0A1Q3DJL4_CEPFO</name>
<accession>A0A1Q3DJL4</accession>
<organism evidence="2 3">
    <name type="scientific">Cephalotus follicularis</name>
    <name type="common">Albany pitcher plant</name>
    <dbReference type="NCBI Taxonomy" id="3775"/>
    <lineage>
        <taxon>Eukaryota</taxon>
        <taxon>Viridiplantae</taxon>
        <taxon>Streptophyta</taxon>
        <taxon>Embryophyta</taxon>
        <taxon>Tracheophyta</taxon>
        <taxon>Spermatophyta</taxon>
        <taxon>Magnoliopsida</taxon>
        <taxon>eudicotyledons</taxon>
        <taxon>Gunneridae</taxon>
        <taxon>Pentapetalae</taxon>
        <taxon>rosids</taxon>
        <taxon>fabids</taxon>
        <taxon>Oxalidales</taxon>
        <taxon>Cephalotaceae</taxon>
        <taxon>Cephalotus</taxon>
    </lineage>
</organism>
<keyword evidence="3" id="KW-1185">Reference proteome</keyword>
<sequence>KRDILRRIQFSEGVLPVTYLGLPLITKRLSKNDCSPLVERITARANSWVSKALSFAGRLQLVKATLASMQTYWSSIFLLPKHTIRQCERVLRVFLWGGQGRGKMRWAEVCKPVMEGGLGIRDMKTWNKALLLKQIWSLLMDDTLGLLSWSWRQILMLRPLAREHLIYKCGNGERFSLWFDPWLQGDSIHARYGRRVMYDTGLGIHARVKDVLCEGQWSWPQISGDLMEIQQRVGDIPVSTNPDTIYWAKLGDSFSTSRAWSSIRSRSNVVGWHELVWHPKRIPKHAFSLWLAIRGAHRTRDKLVAMGVTHTAQCVFHCGGTESVDHLFFQCPFSARI</sequence>
<evidence type="ECO:0000259" key="1">
    <source>
        <dbReference type="Pfam" id="PF13966"/>
    </source>
</evidence>
<protein>
    <submittedName>
        <fullName evidence="2">Zf-RVT domain-containing protein</fullName>
    </submittedName>
</protein>
<feature type="non-terminal residue" evidence="2">
    <location>
        <position position="1"/>
    </location>
</feature>
<dbReference type="AlphaFoldDB" id="A0A1Q3DJL4"/>
<proteinExistence type="predicted"/>
<dbReference type="OrthoDB" id="1935503at2759"/>
<feature type="non-terminal residue" evidence="2">
    <location>
        <position position="337"/>
    </location>
</feature>
<dbReference type="STRING" id="3775.A0A1Q3DJL4"/>
<evidence type="ECO:0000313" key="3">
    <source>
        <dbReference type="Proteomes" id="UP000187406"/>
    </source>
</evidence>
<evidence type="ECO:0000313" key="2">
    <source>
        <dbReference type="EMBL" id="GAV92684.1"/>
    </source>
</evidence>
<comment type="caution">
    <text evidence="2">The sequence shown here is derived from an EMBL/GenBank/DDBJ whole genome shotgun (WGS) entry which is preliminary data.</text>
</comment>
<reference evidence="3" key="1">
    <citation type="submission" date="2016-04" db="EMBL/GenBank/DDBJ databases">
        <title>Cephalotus genome sequencing.</title>
        <authorList>
            <person name="Fukushima K."/>
            <person name="Hasebe M."/>
            <person name="Fang X."/>
        </authorList>
    </citation>
    <scope>NUCLEOTIDE SEQUENCE [LARGE SCALE GENOMIC DNA]</scope>
    <source>
        <strain evidence="3">cv. St1</strain>
    </source>
</reference>
<feature type="domain" description="Reverse transcriptase zinc-binding" evidence="1">
    <location>
        <begin position="254"/>
        <end position="336"/>
    </location>
</feature>
<gene>
    <name evidence="2" type="ORF">CFOL_v3_36062</name>
</gene>
<dbReference type="PANTHER" id="PTHR33116:SF76">
    <property type="entry name" value="DUF4283 DOMAIN-CONTAINING PROTEIN"/>
    <property type="match status" value="1"/>
</dbReference>
<dbReference type="Proteomes" id="UP000187406">
    <property type="component" value="Unassembled WGS sequence"/>
</dbReference>
<dbReference type="EMBL" id="BDDD01011066">
    <property type="protein sequence ID" value="GAV92684.1"/>
    <property type="molecule type" value="Genomic_DNA"/>
</dbReference>
<dbReference type="InParanoid" id="A0A1Q3DJL4"/>
<dbReference type="InterPro" id="IPR026960">
    <property type="entry name" value="RVT-Znf"/>
</dbReference>